<dbReference type="EMBL" id="CAJVPL010000402">
    <property type="protein sequence ID" value="CAG8492663.1"/>
    <property type="molecule type" value="Genomic_DNA"/>
</dbReference>
<keyword evidence="8" id="KW-1185">Reference proteome</keyword>
<dbReference type="Pfam" id="PF05653">
    <property type="entry name" value="Mg_trans_NIPA"/>
    <property type="match status" value="1"/>
</dbReference>
<dbReference type="SUPFAM" id="SSF103481">
    <property type="entry name" value="Multidrug resistance efflux transporter EmrE"/>
    <property type="match status" value="1"/>
</dbReference>
<proteinExistence type="predicted"/>
<feature type="region of interest" description="Disordered" evidence="5">
    <location>
        <begin position="326"/>
        <end position="357"/>
    </location>
</feature>
<sequence length="560" mass="62024">MSSGHEPSITNFILGFAVSIGASIMNAAGLNILNLDHIKNSIRPPSSQRNECGRPLWHMGLYLYILSQLLGSTLALYFLKAQWVAPLGAVSLIFNFVFARALVGTRITRKDIVGTFVVIASVIWVVVFGGMNKGEGDESLTLEKLKALFMRPVFIGYFSILDLLTFGVLGVALYAYWFAKNEQRKKMHSYFRSLETKRLKKVVGMAMAGVGGMLASQTLLLAKSGVLLLSKSLQGQNQFTDNLSLFILFGLAVTSIFCLNTALKLHDSVLVVPIFFGFYTAMGLINSMIYLNELDTYPTWALFLVLLGIASLVYGVLLLSEAKDAPGMTKQQQNPPDETETVEIQKNESSTWSDNSSTVAGSDIRIIDESKKAISTLKKNSEGNNNNSGSRVSSSAASGFFKMVRLRKNSTSAKYSQQRRRSSGDEIMTMTNMGPHVIIDSISSDNDEDEFIDNNTGNLNNNNIDNYNEGLLSDVLDDNQSSAIIIDNKTPTLSMFFNSNMKNNHESVIDNSVEEEYNELLYEIEDLEEVMITQFCDCEAEDKVVKFFIKVVLDFDLVGE</sequence>
<gene>
    <name evidence="7" type="ORF">AGERDE_LOCUS3835</name>
</gene>
<evidence type="ECO:0000313" key="7">
    <source>
        <dbReference type="EMBL" id="CAG8492663.1"/>
    </source>
</evidence>
<evidence type="ECO:0000313" key="8">
    <source>
        <dbReference type="Proteomes" id="UP000789831"/>
    </source>
</evidence>
<keyword evidence="3 6" id="KW-1133">Transmembrane helix</keyword>
<name>A0A9N8WNF7_9GLOM</name>
<keyword evidence="2 6" id="KW-0812">Transmembrane</keyword>
<dbReference type="InterPro" id="IPR037185">
    <property type="entry name" value="EmrE-like"/>
</dbReference>
<dbReference type="Proteomes" id="UP000789831">
    <property type="component" value="Unassembled WGS sequence"/>
</dbReference>
<protein>
    <submittedName>
        <fullName evidence="7">10343_t:CDS:1</fullName>
    </submittedName>
</protein>
<feature type="transmembrane region" description="Helical" evidence="6">
    <location>
        <begin position="12"/>
        <end position="35"/>
    </location>
</feature>
<evidence type="ECO:0000256" key="4">
    <source>
        <dbReference type="ARBA" id="ARBA00023136"/>
    </source>
</evidence>
<feature type="compositionally biased region" description="Polar residues" evidence="5">
    <location>
        <begin position="329"/>
        <end position="357"/>
    </location>
</feature>
<feature type="non-terminal residue" evidence="7">
    <location>
        <position position="1"/>
    </location>
</feature>
<feature type="transmembrane region" description="Helical" evidence="6">
    <location>
        <begin position="112"/>
        <end position="131"/>
    </location>
</feature>
<feature type="transmembrane region" description="Helical" evidence="6">
    <location>
        <begin position="270"/>
        <end position="291"/>
    </location>
</feature>
<reference evidence="7" key="1">
    <citation type="submission" date="2021-06" db="EMBL/GenBank/DDBJ databases">
        <authorList>
            <person name="Kallberg Y."/>
            <person name="Tangrot J."/>
            <person name="Rosling A."/>
        </authorList>
    </citation>
    <scope>NUCLEOTIDE SEQUENCE</scope>
    <source>
        <strain evidence="7">MT106</strain>
    </source>
</reference>
<dbReference type="InterPro" id="IPR008521">
    <property type="entry name" value="Mg_trans_NIPA"/>
</dbReference>
<dbReference type="GO" id="GO:0016020">
    <property type="term" value="C:membrane"/>
    <property type="evidence" value="ECO:0007669"/>
    <property type="project" value="UniProtKB-SubCell"/>
</dbReference>
<feature type="transmembrane region" description="Helical" evidence="6">
    <location>
        <begin position="83"/>
        <end position="103"/>
    </location>
</feature>
<dbReference type="GO" id="GO:0015095">
    <property type="term" value="F:magnesium ion transmembrane transporter activity"/>
    <property type="evidence" value="ECO:0007669"/>
    <property type="project" value="InterPro"/>
</dbReference>
<evidence type="ECO:0000256" key="5">
    <source>
        <dbReference type="SAM" id="MobiDB-lite"/>
    </source>
</evidence>
<feature type="transmembrane region" description="Helical" evidence="6">
    <location>
        <begin position="297"/>
        <end position="320"/>
    </location>
</feature>
<evidence type="ECO:0000256" key="6">
    <source>
        <dbReference type="SAM" id="Phobius"/>
    </source>
</evidence>
<dbReference type="OrthoDB" id="165382at2759"/>
<feature type="transmembrane region" description="Helical" evidence="6">
    <location>
        <begin position="242"/>
        <end position="263"/>
    </location>
</feature>
<dbReference type="PANTHER" id="PTHR12570">
    <property type="match status" value="1"/>
</dbReference>
<comment type="caution">
    <text evidence="7">The sequence shown here is derived from an EMBL/GenBank/DDBJ whole genome shotgun (WGS) entry which is preliminary data.</text>
</comment>
<dbReference type="PANTHER" id="PTHR12570:SF82">
    <property type="entry name" value="NIPA-LIKE PROTEIN 3"/>
    <property type="match status" value="1"/>
</dbReference>
<comment type="subcellular location">
    <subcellularLocation>
        <location evidence="1">Membrane</location>
        <topology evidence="1">Multi-pass membrane protein</topology>
    </subcellularLocation>
</comment>
<organism evidence="7 8">
    <name type="scientific">Ambispora gerdemannii</name>
    <dbReference type="NCBI Taxonomy" id="144530"/>
    <lineage>
        <taxon>Eukaryota</taxon>
        <taxon>Fungi</taxon>
        <taxon>Fungi incertae sedis</taxon>
        <taxon>Mucoromycota</taxon>
        <taxon>Glomeromycotina</taxon>
        <taxon>Glomeromycetes</taxon>
        <taxon>Archaeosporales</taxon>
        <taxon>Ambisporaceae</taxon>
        <taxon>Ambispora</taxon>
    </lineage>
</organism>
<evidence type="ECO:0000256" key="1">
    <source>
        <dbReference type="ARBA" id="ARBA00004141"/>
    </source>
</evidence>
<evidence type="ECO:0000256" key="3">
    <source>
        <dbReference type="ARBA" id="ARBA00022989"/>
    </source>
</evidence>
<accession>A0A9N8WNF7</accession>
<evidence type="ECO:0000256" key="2">
    <source>
        <dbReference type="ARBA" id="ARBA00022692"/>
    </source>
</evidence>
<feature type="transmembrane region" description="Helical" evidence="6">
    <location>
        <begin position="56"/>
        <end position="77"/>
    </location>
</feature>
<dbReference type="AlphaFoldDB" id="A0A9N8WNF7"/>
<feature type="transmembrane region" description="Helical" evidence="6">
    <location>
        <begin position="154"/>
        <end position="179"/>
    </location>
</feature>
<feature type="transmembrane region" description="Helical" evidence="6">
    <location>
        <begin position="202"/>
        <end position="222"/>
    </location>
</feature>
<keyword evidence="4 6" id="KW-0472">Membrane</keyword>